<reference evidence="1 2" key="1">
    <citation type="journal article" date="2016" name="Nat. Commun.">
        <title>Thousands of microbial genomes shed light on interconnected biogeochemical processes in an aquifer system.</title>
        <authorList>
            <person name="Anantharaman K."/>
            <person name="Brown C.T."/>
            <person name="Hug L.A."/>
            <person name="Sharon I."/>
            <person name="Castelle C.J."/>
            <person name="Probst A.J."/>
            <person name="Thomas B.C."/>
            <person name="Singh A."/>
            <person name="Wilkins M.J."/>
            <person name="Karaoz U."/>
            <person name="Brodie E.L."/>
            <person name="Williams K.H."/>
            <person name="Hubbard S.S."/>
            <person name="Banfield J.F."/>
        </authorList>
    </citation>
    <scope>NUCLEOTIDE SEQUENCE [LARGE SCALE GENOMIC DNA]</scope>
</reference>
<dbReference type="Proteomes" id="UP000176800">
    <property type="component" value="Unassembled WGS sequence"/>
</dbReference>
<protein>
    <submittedName>
        <fullName evidence="1">Uncharacterized protein</fullName>
    </submittedName>
</protein>
<proteinExistence type="predicted"/>
<organism evidence="1 2">
    <name type="scientific">Candidatus Zambryskibacteria bacterium RIFCSPLOWO2_01_FULL_45_21</name>
    <dbReference type="NCBI Taxonomy" id="1802761"/>
    <lineage>
        <taxon>Bacteria</taxon>
        <taxon>Candidatus Zambryskiibacteriota</taxon>
    </lineage>
</organism>
<evidence type="ECO:0000313" key="2">
    <source>
        <dbReference type="Proteomes" id="UP000176800"/>
    </source>
</evidence>
<evidence type="ECO:0000313" key="1">
    <source>
        <dbReference type="EMBL" id="OHB04413.1"/>
    </source>
</evidence>
<name>A0A1G2U4I8_9BACT</name>
<gene>
    <name evidence="1" type="ORF">A3B14_03160</name>
</gene>
<dbReference type="EMBL" id="MHWE01000006">
    <property type="protein sequence ID" value="OHB04413.1"/>
    <property type="molecule type" value="Genomic_DNA"/>
</dbReference>
<comment type="caution">
    <text evidence="1">The sequence shown here is derived from an EMBL/GenBank/DDBJ whole genome shotgun (WGS) entry which is preliminary data.</text>
</comment>
<dbReference type="AlphaFoldDB" id="A0A1G2U4I8"/>
<accession>A0A1G2U4I8</accession>
<sequence>MGKEDRTTFGQANHVLTLISQHNPSAADLDIICDGYITDLVMAAKARTLPVRDKFREACGLVKLAPIPLPPLLIPRGTVTVTLKERHNPDEFYRTRSGLFVQPDFRAGVIAEANPSEAGESFNLKYADLGRDASDSEIEEVLGKSHFFGETQVCAIVADFIAKQQNGEDGTLLNGGRANLFYTGSCVVDVHWYAGRGWRVVVWSRGGDEWRAGRRVFSPAPKQA</sequence>